<comment type="caution">
    <text evidence="1">The sequence shown here is derived from an EMBL/GenBank/DDBJ whole genome shotgun (WGS) entry which is preliminary data.</text>
</comment>
<accession>A0A4U2Y1L2</accession>
<reference evidence="1 2" key="1">
    <citation type="submission" date="2019-04" db="EMBL/GenBank/DDBJ databases">
        <title>Lysinibacillus genome sequencing.</title>
        <authorList>
            <person name="Dunlap C."/>
        </authorList>
    </citation>
    <scope>NUCLEOTIDE SEQUENCE [LARGE SCALE GENOMIC DNA]</scope>
    <source>
        <strain evidence="1 2">CCTCC AB 2010389</strain>
    </source>
</reference>
<dbReference type="EMBL" id="SZPU01000115">
    <property type="protein sequence ID" value="TKI53422.1"/>
    <property type="molecule type" value="Genomic_DNA"/>
</dbReference>
<evidence type="ECO:0000313" key="2">
    <source>
        <dbReference type="Proteomes" id="UP000308744"/>
    </source>
</evidence>
<evidence type="ECO:0000313" key="1">
    <source>
        <dbReference type="EMBL" id="TKI53422.1"/>
    </source>
</evidence>
<organism evidence="1 2">
    <name type="scientific">Lysinibacillus mangiferihumi</name>
    <dbReference type="NCBI Taxonomy" id="1130819"/>
    <lineage>
        <taxon>Bacteria</taxon>
        <taxon>Bacillati</taxon>
        <taxon>Bacillota</taxon>
        <taxon>Bacilli</taxon>
        <taxon>Bacillales</taxon>
        <taxon>Bacillaceae</taxon>
        <taxon>Lysinibacillus</taxon>
    </lineage>
</organism>
<keyword evidence="2" id="KW-1185">Reference proteome</keyword>
<dbReference type="RefSeq" id="WP_107897318.1">
    <property type="nucleotide sequence ID" value="NZ_PYWM01000036.1"/>
</dbReference>
<proteinExistence type="predicted"/>
<gene>
    <name evidence="1" type="ORF">FC756_24060</name>
</gene>
<dbReference type="AlphaFoldDB" id="A0A4U2Y1L2"/>
<protein>
    <submittedName>
        <fullName evidence="1">Uncharacterized protein</fullName>
    </submittedName>
</protein>
<name>A0A4U2Y1L2_9BACI</name>
<sequence length="127" mass="14546">MKKKYPYFKCLLPIDSNKDINEVARIISEKLFGGLPFGGLEEHIYEEVPAVFIDYPILGLQIIIQGFGGREGYTLEVCSHPIHIEPDDSDEIEVDITGYVSVLIEGIEELQVKYEELKYMNYIEISE</sequence>
<dbReference type="Proteomes" id="UP000308744">
    <property type="component" value="Unassembled WGS sequence"/>
</dbReference>